<name>A0ABS5PLD1_9FIRM</name>
<reference evidence="5 6" key="1">
    <citation type="submission" date="2021-05" db="EMBL/GenBank/DDBJ databases">
        <title>Fusibacter ferrireducens sp. nov., an anaerobic, sulfur- and Fe-reducing bacterium isolated from the mangrove sediment.</title>
        <authorList>
            <person name="Qiu D."/>
        </authorList>
    </citation>
    <scope>NUCLEOTIDE SEQUENCE [LARGE SCALE GENOMIC DNA]</scope>
    <source>
        <strain evidence="5 6">DSM 12116</strain>
    </source>
</reference>
<organism evidence="5 6">
    <name type="scientific">Fusibacter paucivorans</name>
    <dbReference type="NCBI Taxonomy" id="76009"/>
    <lineage>
        <taxon>Bacteria</taxon>
        <taxon>Bacillati</taxon>
        <taxon>Bacillota</taxon>
        <taxon>Clostridia</taxon>
        <taxon>Eubacteriales</taxon>
        <taxon>Eubacteriales Family XII. Incertae Sedis</taxon>
        <taxon>Fusibacter</taxon>
    </lineage>
</organism>
<accession>A0ABS5PLD1</accession>
<dbReference type="PROSITE" id="PS51272">
    <property type="entry name" value="SLH"/>
    <property type="match status" value="2"/>
</dbReference>
<dbReference type="Pfam" id="PF00395">
    <property type="entry name" value="SLH"/>
    <property type="match status" value="2"/>
</dbReference>
<evidence type="ECO:0000256" key="1">
    <source>
        <dbReference type="ARBA" id="ARBA00022737"/>
    </source>
</evidence>
<comment type="caution">
    <text evidence="5">The sequence shown here is derived from an EMBL/GenBank/DDBJ whole genome shotgun (WGS) entry which is preliminary data.</text>
</comment>
<dbReference type="EMBL" id="JAHBCL010000005">
    <property type="protein sequence ID" value="MBS7525873.1"/>
    <property type="molecule type" value="Genomic_DNA"/>
</dbReference>
<feature type="region of interest" description="Disordered" evidence="2">
    <location>
        <begin position="142"/>
        <end position="166"/>
    </location>
</feature>
<evidence type="ECO:0000313" key="5">
    <source>
        <dbReference type="EMBL" id="MBS7525873.1"/>
    </source>
</evidence>
<dbReference type="InterPro" id="IPR001119">
    <property type="entry name" value="SLH_dom"/>
</dbReference>
<evidence type="ECO:0000313" key="6">
    <source>
        <dbReference type="Proteomes" id="UP000746471"/>
    </source>
</evidence>
<feature type="domain" description="SLH" evidence="4">
    <location>
        <begin position="397"/>
        <end position="460"/>
    </location>
</feature>
<dbReference type="PANTHER" id="PTHR43308:SF5">
    <property type="entry name" value="S-LAYER PROTEIN _ PEPTIDOGLYCAN ENDO-BETA-N-ACETYLGLUCOSAMINIDASE"/>
    <property type="match status" value="1"/>
</dbReference>
<evidence type="ECO:0000256" key="2">
    <source>
        <dbReference type="SAM" id="MobiDB-lite"/>
    </source>
</evidence>
<dbReference type="PANTHER" id="PTHR43308">
    <property type="entry name" value="OUTER MEMBRANE PROTEIN ALPHA-RELATED"/>
    <property type="match status" value="1"/>
</dbReference>
<dbReference type="Proteomes" id="UP000746471">
    <property type="component" value="Unassembled WGS sequence"/>
</dbReference>
<feature type="domain" description="SLH" evidence="4">
    <location>
        <begin position="337"/>
        <end position="396"/>
    </location>
</feature>
<sequence length="522" mass="55801">MKQLKKIMVGLLLLVLITAALPMNFAADYTSIYDDLKSNYPSIITNLKSDGATDSDIKNFLDELSGEIGSSSGLTESNFDSKMYAALKEVLFVDGNIKMAKPAYQPLALAMLSHYGSVLSSGELSGDLLALRNVVMSKILGSSTTPGGTTAPGGGGAAPAGPTDDSQNDIAYSRENDALGTKLKMDIAAIQDMAKNASDNKLSLSFGDIDLANSERIDLSGIAKAYDNVSKVSLVLDQVAIELSKETGTALSNKVLDLTFADKKLKFDWETLTKAPKDLREPVKITLPLDANENGAQATVYRIDETGTIASVGGYFSDGNVSFFADKPGEYYVANNTVAFEDLGLNDYWAAKKVQRLGNLGIIGGTSVTTFDPSAPITRAQFATLATKMMKFDNAMPETSFSDVPSNEWYAPYVNAALDFGLMSGRGDGIFDPDGEITQQEILIVLSKILTSKGVEAGTEESDSSMAYKLSSASAWATDAVKNAISNGALTDIPLSSIQLDRAATRLETANMLYEVQEELYR</sequence>
<keyword evidence="1" id="KW-0677">Repeat</keyword>
<keyword evidence="3" id="KW-0732">Signal</keyword>
<dbReference type="InterPro" id="IPR051465">
    <property type="entry name" value="Cell_Envelope_Struct_Comp"/>
</dbReference>
<gene>
    <name evidence="5" type="ORF">KHM83_04180</name>
</gene>
<dbReference type="RefSeq" id="WP_213235655.1">
    <property type="nucleotide sequence ID" value="NZ_JAHBCL010000005.1"/>
</dbReference>
<feature type="chain" id="PRO_5045128448" evidence="3">
    <location>
        <begin position="27"/>
        <end position="522"/>
    </location>
</feature>
<proteinExistence type="predicted"/>
<evidence type="ECO:0000259" key="4">
    <source>
        <dbReference type="PROSITE" id="PS51272"/>
    </source>
</evidence>
<protein>
    <submittedName>
        <fullName evidence="5">S-layer homology domain-containing protein</fullName>
    </submittedName>
</protein>
<keyword evidence="6" id="KW-1185">Reference proteome</keyword>
<evidence type="ECO:0000256" key="3">
    <source>
        <dbReference type="SAM" id="SignalP"/>
    </source>
</evidence>
<feature type="signal peptide" evidence="3">
    <location>
        <begin position="1"/>
        <end position="26"/>
    </location>
</feature>